<keyword evidence="2" id="KW-1185">Reference proteome</keyword>
<dbReference type="Gene3D" id="3.60.40.10">
    <property type="entry name" value="PPM-type phosphatase domain"/>
    <property type="match status" value="1"/>
</dbReference>
<protein>
    <submittedName>
        <fullName evidence="1">Uncharacterized protein</fullName>
    </submittedName>
</protein>
<evidence type="ECO:0000313" key="2">
    <source>
        <dbReference type="Proteomes" id="UP000324974"/>
    </source>
</evidence>
<name>A0A5C1AQB4_9BACT</name>
<dbReference type="EMBL" id="CP042425">
    <property type="protein sequence ID" value="QEL20243.1"/>
    <property type="molecule type" value="Genomic_DNA"/>
</dbReference>
<dbReference type="Proteomes" id="UP000324974">
    <property type="component" value="Chromosome"/>
</dbReference>
<accession>A0A5C1AQB4</accession>
<evidence type="ECO:0000313" key="1">
    <source>
        <dbReference type="EMBL" id="QEL20243.1"/>
    </source>
</evidence>
<dbReference type="InterPro" id="IPR036457">
    <property type="entry name" value="PPM-type-like_dom_sf"/>
</dbReference>
<dbReference type="AlphaFoldDB" id="A0A5C1AQB4"/>
<dbReference type="KEGG" id="lrs:PX52LOC_07335"/>
<gene>
    <name evidence="1" type="ORF">PX52LOC_07335</name>
</gene>
<dbReference type="RefSeq" id="WP_168219413.1">
    <property type="nucleotide sequence ID" value="NZ_CP042425.1"/>
</dbReference>
<reference evidence="2" key="1">
    <citation type="submission" date="2019-08" db="EMBL/GenBank/DDBJ databases">
        <title>Limnoglobus roseus gen. nov., sp. nov., a novel freshwater planctomycete with a giant genome from the family Gemmataceae.</title>
        <authorList>
            <person name="Kulichevskaya I.S."/>
            <person name="Naumoff D.G."/>
            <person name="Miroshnikov K."/>
            <person name="Ivanova A."/>
            <person name="Philippov D.A."/>
            <person name="Hakobyan A."/>
            <person name="Rijpstra I.C."/>
            <person name="Sinninghe Damste J.S."/>
            <person name="Liesack W."/>
            <person name="Dedysh S.N."/>
        </authorList>
    </citation>
    <scope>NUCLEOTIDE SEQUENCE [LARGE SCALE GENOMIC DNA]</scope>
    <source>
        <strain evidence="2">PX52</strain>
    </source>
</reference>
<proteinExistence type="predicted"/>
<dbReference type="SUPFAM" id="SSF81606">
    <property type="entry name" value="PP2C-like"/>
    <property type="match status" value="1"/>
</dbReference>
<organism evidence="1 2">
    <name type="scientific">Limnoglobus roseus</name>
    <dbReference type="NCBI Taxonomy" id="2598579"/>
    <lineage>
        <taxon>Bacteria</taxon>
        <taxon>Pseudomonadati</taxon>
        <taxon>Planctomycetota</taxon>
        <taxon>Planctomycetia</taxon>
        <taxon>Gemmatales</taxon>
        <taxon>Gemmataceae</taxon>
        <taxon>Limnoglobus</taxon>
    </lineage>
</organism>
<sequence length="250" mass="27287">MAFSLDIVVRTTPKAGNTDAQNEDAAAVAPKLRRAAVADGASEGWQSGPWAKVIATAYAKTLPEPTTFESWVATVREQAPRSESKSWYAEEKQALGAFSTLIGVTFEETKDGGIKWRALAVGDSCLFQVRGAKLLAKFPVESVADFSNRPRLIGSVDVPAVPEAEWFAGRAELGDVFYLLTDAVAEWFLKTREANGTPWTELDRVTTSSLPPAAFAFWIKSLRDAKMMRNDDSTAMRITLSPGEHEQDSP</sequence>